<evidence type="ECO:0000256" key="6">
    <source>
        <dbReference type="ARBA" id="ARBA00023136"/>
    </source>
</evidence>
<feature type="transmembrane region" description="Helical" evidence="11">
    <location>
        <begin position="272"/>
        <end position="293"/>
    </location>
</feature>
<protein>
    <recommendedName>
        <fullName evidence="12">CBS domain-containing protein</fullName>
    </recommendedName>
</protein>
<feature type="transmembrane region" description="Helical" evidence="11">
    <location>
        <begin position="156"/>
        <end position="181"/>
    </location>
</feature>
<reference evidence="13 14" key="1">
    <citation type="submission" date="2016-07" db="EMBL/GenBank/DDBJ databases">
        <title>Genome and transcriptome analysis of iron-reducing fermentative bacteria Anoxybacter fermentans.</title>
        <authorList>
            <person name="Zeng X."/>
            <person name="Shao Z."/>
        </authorList>
    </citation>
    <scope>NUCLEOTIDE SEQUENCE [LARGE SCALE GENOMIC DNA]</scope>
    <source>
        <strain evidence="13 14">DY22613</strain>
    </source>
</reference>
<dbReference type="InterPro" id="IPR014743">
    <property type="entry name" value="Cl-channel_core"/>
</dbReference>
<keyword evidence="5" id="KW-0406">Ion transport</keyword>
<name>A0A3S9T1W3_9FIRM</name>
<dbReference type="EMBL" id="CP016379">
    <property type="protein sequence ID" value="AZR74485.1"/>
    <property type="molecule type" value="Genomic_DNA"/>
</dbReference>
<feature type="domain" description="CBS" evidence="12">
    <location>
        <begin position="509"/>
        <end position="568"/>
    </location>
</feature>
<feature type="transmembrane region" description="Helical" evidence="11">
    <location>
        <begin position="391"/>
        <end position="412"/>
    </location>
</feature>
<dbReference type="AlphaFoldDB" id="A0A3S9T1W3"/>
<dbReference type="InterPro" id="IPR001807">
    <property type="entry name" value="ClC"/>
</dbReference>
<dbReference type="PROSITE" id="PS51371">
    <property type="entry name" value="CBS"/>
    <property type="match status" value="2"/>
</dbReference>
<dbReference type="Gene3D" id="3.10.580.10">
    <property type="entry name" value="CBS-domain"/>
    <property type="match status" value="1"/>
</dbReference>
<dbReference type="Gene3D" id="1.10.3080.10">
    <property type="entry name" value="Clc chloride channel"/>
    <property type="match status" value="1"/>
</dbReference>
<dbReference type="GO" id="GO:0005254">
    <property type="term" value="F:chloride channel activity"/>
    <property type="evidence" value="ECO:0007669"/>
    <property type="project" value="UniProtKB-KW"/>
</dbReference>
<keyword evidence="10" id="KW-0129">CBS domain</keyword>
<feature type="transmembrane region" description="Helical" evidence="11">
    <location>
        <begin position="21"/>
        <end position="42"/>
    </location>
</feature>
<dbReference type="SUPFAM" id="SSF81340">
    <property type="entry name" value="Clc chloride channel"/>
    <property type="match status" value="1"/>
</dbReference>
<feature type="transmembrane region" description="Helical" evidence="11">
    <location>
        <begin position="193"/>
        <end position="211"/>
    </location>
</feature>
<dbReference type="SUPFAM" id="SSF54631">
    <property type="entry name" value="CBS-domain pair"/>
    <property type="match status" value="1"/>
</dbReference>
<keyword evidence="8" id="KW-0868">Chloride</keyword>
<evidence type="ECO:0000256" key="1">
    <source>
        <dbReference type="ARBA" id="ARBA00004141"/>
    </source>
</evidence>
<keyword evidence="6 11" id="KW-0472">Membrane</keyword>
<dbReference type="Pfam" id="PF00571">
    <property type="entry name" value="CBS"/>
    <property type="match status" value="2"/>
</dbReference>
<dbReference type="InterPro" id="IPR050368">
    <property type="entry name" value="ClC-type_chloride_channel"/>
</dbReference>
<proteinExistence type="predicted"/>
<dbReference type="Proteomes" id="UP000267250">
    <property type="component" value="Chromosome"/>
</dbReference>
<keyword evidence="9" id="KW-0407">Ion channel</keyword>
<evidence type="ECO:0000256" key="7">
    <source>
        <dbReference type="ARBA" id="ARBA00023173"/>
    </source>
</evidence>
<feature type="transmembrane region" description="Helical" evidence="11">
    <location>
        <begin position="361"/>
        <end position="385"/>
    </location>
</feature>
<feature type="transmembrane region" description="Helical" evidence="11">
    <location>
        <begin position="305"/>
        <end position="325"/>
    </location>
</feature>
<keyword evidence="4 11" id="KW-1133">Transmembrane helix</keyword>
<comment type="subcellular location">
    <subcellularLocation>
        <location evidence="1">Membrane</location>
        <topology evidence="1">Multi-pass membrane protein</topology>
    </subcellularLocation>
</comment>
<dbReference type="InterPro" id="IPR046342">
    <property type="entry name" value="CBS_dom_sf"/>
</dbReference>
<keyword evidence="3 11" id="KW-0812">Transmembrane</keyword>
<dbReference type="CDD" id="cd00400">
    <property type="entry name" value="Voltage_gated_ClC"/>
    <property type="match status" value="1"/>
</dbReference>
<evidence type="ECO:0000313" key="13">
    <source>
        <dbReference type="EMBL" id="AZR74485.1"/>
    </source>
</evidence>
<dbReference type="InterPro" id="IPR000644">
    <property type="entry name" value="CBS_dom"/>
</dbReference>
<feature type="transmembrane region" description="Helical" evidence="11">
    <location>
        <begin position="331"/>
        <end position="349"/>
    </location>
</feature>
<evidence type="ECO:0000313" key="14">
    <source>
        <dbReference type="Proteomes" id="UP000267250"/>
    </source>
</evidence>
<dbReference type="SMART" id="SM00116">
    <property type="entry name" value="CBS"/>
    <property type="match status" value="2"/>
</dbReference>
<evidence type="ECO:0000256" key="2">
    <source>
        <dbReference type="ARBA" id="ARBA00022448"/>
    </source>
</evidence>
<dbReference type="PANTHER" id="PTHR43427:SF6">
    <property type="entry name" value="CHLORIDE CHANNEL PROTEIN CLC-E"/>
    <property type="match status" value="1"/>
</dbReference>
<dbReference type="KEGG" id="aft:BBF96_14490"/>
<evidence type="ECO:0000256" key="9">
    <source>
        <dbReference type="ARBA" id="ARBA00023303"/>
    </source>
</evidence>
<dbReference type="PANTHER" id="PTHR43427">
    <property type="entry name" value="CHLORIDE CHANNEL PROTEIN CLC-E"/>
    <property type="match status" value="1"/>
</dbReference>
<evidence type="ECO:0000256" key="5">
    <source>
        <dbReference type="ARBA" id="ARBA00023065"/>
    </source>
</evidence>
<evidence type="ECO:0000256" key="4">
    <source>
        <dbReference type="ARBA" id="ARBA00022989"/>
    </source>
</evidence>
<dbReference type="RefSeq" id="WP_164731127.1">
    <property type="nucleotide sequence ID" value="NZ_CP016379.1"/>
</dbReference>
<feature type="domain" description="CBS" evidence="12">
    <location>
        <begin position="446"/>
        <end position="502"/>
    </location>
</feature>
<evidence type="ECO:0000256" key="8">
    <source>
        <dbReference type="ARBA" id="ARBA00023214"/>
    </source>
</evidence>
<evidence type="ECO:0000259" key="12">
    <source>
        <dbReference type="PROSITE" id="PS51371"/>
    </source>
</evidence>
<evidence type="ECO:0000256" key="3">
    <source>
        <dbReference type="ARBA" id="ARBA00022692"/>
    </source>
</evidence>
<evidence type="ECO:0000256" key="10">
    <source>
        <dbReference type="PROSITE-ProRule" id="PRU00703"/>
    </source>
</evidence>
<gene>
    <name evidence="13" type="ORF">BBF96_14490</name>
</gene>
<dbReference type="PRINTS" id="PR00762">
    <property type="entry name" value="CLCHANNEL"/>
</dbReference>
<dbReference type="Pfam" id="PF00654">
    <property type="entry name" value="Voltage_CLC"/>
    <property type="match status" value="1"/>
</dbReference>
<dbReference type="GO" id="GO:0034707">
    <property type="term" value="C:chloride channel complex"/>
    <property type="evidence" value="ECO:0007669"/>
    <property type="project" value="UniProtKB-KW"/>
</dbReference>
<organism evidence="13 14">
    <name type="scientific">Anoxybacter fermentans</name>
    <dbReference type="NCBI Taxonomy" id="1323375"/>
    <lineage>
        <taxon>Bacteria</taxon>
        <taxon>Bacillati</taxon>
        <taxon>Bacillota</taxon>
        <taxon>Clostridia</taxon>
        <taxon>Halanaerobiales</taxon>
        <taxon>Anoxybacter</taxon>
    </lineage>
</organism>
<dbReference type="CDD" id="cd02205">
    <property type="entry name" value="CBS_pair_SF"/>
    <property type="match status" value="1"/>
</dbReference>
<keyword evidence="14" id="KW-1185">Reference proteome</keyword>
<keyword evidence="7" id="KW-0869">Chloride channel</keyword>
<feature type="transmembrane region" description="Helical" evidence="11">
    <location>
        <begin position="62"/>
        <end position="81"/>
    </location>
</feature>
<accession>A0A3S9T1W3</accession>
<feature type="transmembrane region" description="Helical" evidence="11">
    <location>
        <begin position="231"/>
        <end position="252"/>
    </location>
</feature>
<keyword evidence="2" id="KW-0813">Transport</keyword>
<sequence length="574" mass="62977">MTHKVWFNDHLSKLNISQETFLLFLAILVGVLVGSLAVFFRMVTDCLVTIILINWKLSLPHYIALIPLIGGLLVGLVIHYGGHRASGHGIPEAIQAVALQGGRMKGRTIFVEGIASILTISFGGSVGRVGPVVEIGAGVGSLIGQFFDKKDEVVKMLLGCGAAAGIAAIFNAPISGVIFALEIILGDFTPGNFSMLVISSVSADIIARTIFGDRPALIVEHSFQFHYSELIFYMGLGIMAAIVGMIFIRTLYYIEDLFKKIPLRPEWLKPALGGLSVGIIGMFLPQVFGVGFGEIHQILNNNYGIGLLVAIMVFKLLATCLSIGSGMSGGVFAPTLLIGASMGDLYGSIVQHFFSVDPKTYALVGMGTILAGVSHAPITAVMMIFEMTRNYQIILPLLVASVIANLLSRLILKDNIYTMKLRRRGLIIHKGYDLAQLMQIQVFKAMSRDVDVVKMDEALSSVVEKMEESHHNGFPVVNDAGEMVGIITRHDLNKYSHEELKRRKVKEVMTDKVKVVYPDETLDQVLLRLVQYNVGRMPVVERNNPTRILGVITRKDIVDFYQNRLLTEKTNDKC</sequence>
<evidence type="ECO:0000256" key="11">
    <source>
        <dbReference type="SAM" id="Phobius"/>
    </source>
</evidence>